<feature type="compositionally biased region" description="Polar residues" evidence="6">
    <location>
        <begin position="494"/>
        <end position="503"/>
    </location>
</feature>
<dbReference type="CDD" id="cd00198">
    <property type="entry name" value="vWFA"/>
    <property type="match status" value="1"/>
</dbReference>
<reference evidence="8 9" key="1">
    <citation type="submission" date="2018-04" db="EMBL/GenBank/DDBJ databases">
        <title>Halococcoides cellulosivorans gen. nov., sp. nov., an extremely halophilic cellulose-utilizing haloarchaeon from hypersaline lakes.</title>
        <authorList>
            <person name="Sorokin D.Y."/>
            <person name="Toshchakov S.V."/>
            <person name="Samarov N.I."/>
            <person name="Korzhenkov A."/>
            <person name="Kublanov I.V."/>
        </authorList>
    </citation>
    <scope>NUCLEOTIDE SEQUENCE [LARGE SCALE GENOMIC DNA]</scope>
    <source>
        <strain evidence="8 9">HArcel1</strain>
    </source>
</reference>
<dbReference type="PANTHER" id="PTHR37467:SF1">
    <property type="entry name" value="EXPORTED CALCIUM-BINDING GLYCOPROTEIN"/>
    <property type="match status" value="1"/>
</dbReference>
<organism evidence="8 9">
    <name type="scientific">Halococcoides cellulosivorans</name>
    <dbReference type="NCBI Taxonomy" id="1679096"/>
    <lineage>
        <taxon>Archaea</taxon>
        <taxon>Methanobacteriati</taxon>
        <taxon>Methanobacteriota</taxon>
        <taxon>Stenosarchaea group</taxon>
        <taxon>Halobacteria</taxon>
        <taxon>Halobacteriales</taxon>
        <taxon>Haloarculaceae</taxon>
        <taxon>Halococcoides</taxon>
    </lineage>
</organism>
<keyword evidence="3" id="KW-0732">Signal</keyword>
<feature type="region of interest" description="Disordered" evidence="6">
    <location>
        <begin position="804"/>
        <end position="856"/>
    </location>
</feature>
<evidence type="ECO:0000256" key="5">
    <source>
        <dbReference type="SAM" id="Coils"/>
    </source>
</evidence>
<dbReference type="PROSITE" id="PS50234">
    <property type="entry name" value="VWFA"/>
    <property type="match status" value="1"/>
</dbReference>
<protein>
    <recommendedName>
        <fullName evidence="7">VWFA domain-containing protein</fullName>
    </recommendedName>
</protein>
<proteinExistence type="predicted"/>
<dbReference type="InterPro" id="IPR002035">
    <property type="entry name" value="VWF_A"/>
</dbReference>
<dbReference type="Gene3D" id="3.40.50.410">
    <property type="entry name" value="von Willebrand factor, type A domain"/>
    <property type="match status" value="1"/>
</dbReference>
<feature type="compositionally biased region" description="Acidic residues" evidence="6">
    <location>
        <begin position="409"/>
        <end position="422"/>
    </location>
</feature>
<name>A0A2R4WYR3_9EURY</name>
<evidence type="ECO:0000313" key="8">
    <source>
        <dbReference type="EMBL" id="AWB26683.1"/>
    </source>
</evidence>
<evidence type="ECO:0000256" key="1">
    <source>
        <dbReference type="ARBA" id="ARBA00004613"/>
    </source>
</evidence>
<dbReference type="SUPFAM" id="SSF103647">
    <property type="entry name" value="TSP type-3 repeat"/>
    <property type="match status" value="1"/>
</dbReference>
<evidence type="ECO:0000256" key="4">
    <source>
        <dbReference type="ARBA" id="ARBA00022837"/>
    </source>
</evidence>
<dbReference type="Pfam" id="PF18884">
    <property type="entry name" value="TSP3_bac"/>
    <property type="match status" value="9"/>
</dbReference>
<keyword evidence="9" id="KW-1185">Reference proteome</keyword>
<feature type="region of interest" description="Disordered" evidence="6">
    <location>
        <begin position="34"/>
        <end position="60"/>
    </location>
</feature>
<dbReference type="Pfam" id="PF00092">
    <property type="entry name" value="VWA"/>
    <property type="match status" value="1"/>
</dbReference>
<feature type="compositionally biased region" description="Polar residues" evidence="6">
    <location>
        <begin position="832"/>
        <end position="845"/>
    </location>
</feature>
<dbReference type="Gene3D" id="4.10.1080.10">
    <property type="entry name" value="TSP type-3 repeat"/>
    <property type="match status" value="1"/>
</dbReference>
<evidence type="ECO:0000313" key="9">
    <source>
        <dbReference type="Proteomes" id="UP000244727"/>
    </source>
</evidence>
<keyword evidence="2" id="KW-0964">Secreted</keyword>
<feature type="compositionally biased region" description="Acidic residues" evidence="6">
    <location>
        <begin position="460"/>
        <end position="491"/>
    </location>
</feature>
<evidence type="ECO:0000256" key="2">
    <source>
        <dbReference type="ARBA" id="ARBA00022525"/>
    </source>
</evidence>
<evidence type="ECO:0000259" key="7">
    <source>
        <dbReference type="PROSITE" id="PS50234"/>
    </source>
</evidence>
<dbReference type="InterPro" id="IPR053180">
    <property type="entry name" value="Ca-binding_acidic-repeat"/>
</dbReference>
<feature type="region of interest" description="Disordered" evidence="6">
    <location>
        <begin position="1073"/>
        <end position="1097"/>
    </location>
</feature>
<feature type="region of interest" description="Disordered" evidence="6">
    <location>
        <begin position="325"/>
        <end position="503"/>
    </location>
</feature>
<keyword evidence="4" id="KW-0106">Calcium</keyword>
<dbReference type="InterPro" id="IPR028974">
    <property type="entry name" value="TSP_type-3_rpt"/>
</dbReference>
<feature type="coiled-coil region" evidence="5">
    <location>
        <begin position="165"/>
        <end position="192"/>
    </location>
</feature>
<keyword evidence="5" id="KW-0175">Coiled coil</keyword>
<accession>A0A2R4WYR3</accession>
<gene>
    <name evidence="8" type="ORF">HARCEL1_02620</name>
</gene>
<feature type="compositionally biased region" description="Low complexity" evidence="6">
    <location>
        <begin position="332"/>
        <end position="348"/>
    </location>
</feature>
<dbReference type="GO" id="GO:0005509">
    <property type="term" value="F:calcium ion binding"/>
    <property type="evidence" value="ECO:0007669"/>
    <property type="project" value="InterPro"/>
</dbReference>
<dbReference type="PANTHER" id="PTHR37467">
    <property type="entry name" value="EXPORTED CALCIUM-BINDING GLYCOPROTEIN-RELATED"/>
    <property type="match status" value="1"/>
</dbReference>
<feature type="domain" description="VWFA" evidence="7">
    <location>
        <begin position="640"/>
        <end position="802"/>
    </location>
</feature>
<comment type="subcellular location">
    <subcellularLocation>
        <location evidence="1">Secreted</location>
    </subcellularLocation>
</comment>
<dbReference type="SMART" id="SM00327">
    <property type="entry name" value="VWA"/>
    <property type="match status" value="1"/>
</dbReference>
<evidence type="ECO:0000256" key="6">
    <source>
        <dbReference type="SAM" id="MobiDB-lite"/>
    </source>
</evidence>
<feature type="compositionally biased region" description="Basic and acidic residues" evidence="6">
    <location>
        <begin position="388"/>
        <end position="408"/>
    </location>
</feature>
<dbReference type="EMBL" id="CP028858">
    <property type="protein sequence ID" value="AWB26683.1"/>
    <property type="molecule type" value="Genomic_DNA"/>
</dbReference>
<evidence type="ECO:0000256" key="3">
    <source>
        <dbReference type="ARBA" id="ARBA00022729"/>
    </source>
</evidence>
<sequence length="1528" mass="165450">MGLSASEISIRRYFVLFLVACLVIPAATIPTVGSTTADDGDVLTDGTANTPLEGKSVARSTVRDLPAENERLRDGRDRASRRINRSIQTFRDPVRVQNQSAFEHDANAIEALSPYLETNRSDAVGQVESSLVRADHVSANQSVTDARRAFRLSKDDLPPTSYWSARSHVSEAERLFEEAEDLRERANETTGDRRVELTTRAIRTYGTAVQQANEALRLIDADIGPSVTVASRSDPIVNDSVRDHYSFRGTIVNPPGWTNVTLTVTTNRTRTTVNPRWKNYTHARFWADLNRTDRVTEISIVPTQGGEPIPGATNATIRLDGDGLTDRTEINLTGTDPLDPDSDSPLTTANESSNGIVDGREDFDGDGLLTSEEQSIGTHPLDNDTDGDGLRDAFEISRTRTDPTRPDTDGDGVPDGAEDLDGDGLTNLDEQAAGTPPRFADIDGDTLTDPAELANGTDPLDADTDGDGLDDDAEPALETDPLDPDTDDDGIQDGNETFTTTASNRSLGATVTLTGAGNVAGGVTIDRQDARFATSDRIQNRSVSTVADIRSERSFETANVTLSIDRPAEFENESDLAMFRYDPERQIYMPLNSSVDLDDGTVTAQTSHFSTFVVFPVANWASDLSAEDSSNESDELKPVDVVFVIDSSGSMGGNDPHEFRKEAAKRFVGSLLERDRAGVVDFDNDGELTQSLTSEHDAVNVTIENLDAYGGTDIGAGLRVANDHFAAASNDSRSQVTVLLTDGNGEGGIDEAQTAASRNTTIHTIGFGSADRTKLDSIASITNGSFHYVGSASELPEVFSRVSEDVKPPDTDGDGLPDPLERQGIPVGSTGLGTSTIQTNPNASDTDGDGLSDGVEVGDRHEEQVTFYVDGHRISHTVTYYELVSDPTSVDGDSDGLDDDVEFEGWEIPVENVSGMDRPLRFDTDCQYVEYGGGIFWSGCTVDDSINVSSDPLLVDSDRDGLNDSIEKRRTHTDPEAVVTYGLTKRQAGVMRTLRDPGTIATGTIVRPQSLGVPSETVGREVSVGRDGFNDATSDFDFVTTNEWPRDANDAGVIEETLSFEAIDGVERTDTWQSNRDETTVEASSRLDPWNPDTDGDGLTDGWERTGIHEVRQTFATMTVVDANVLDERTNATRPDTDGDGVWDGWIGVYDTDRSTSRNVVLYREHLHDDDGSGAPSGIAGDEIVNEQVGVHEVTDDPMTSAARSAELPGRSGEYHSNVHVGELHWGTDPTDADQLPDRSLTIEVDYIEGRNPRNLTLSNGNDVLEQTRMNYALYGIDLTFEADDSLSQSDLENTCRAVNLFEPDRQPGFKAFGPVLDDGTGLITKTRSGGIGEVHSRIECIEPDAFNVWETDLVEDAYHDDPSTLHLFWSSSHGSDIPKYVPHDLSPIPEGVNGMEGHTGSPTQTAFIENIWGTPHGTVMFDDAMTSPEGKHRVLMEEIGHGLSAGWLDDKLLKIGECYSGDFCYGIGPGGRVTGGGDDLTVEAIEGSKNGDWPVMGRADYFGSERTAFSIEELVTIDFKGIPTKDE</sequence>
<dbReference type="InterPro" id="IPR036465">
    <property type="entry name" value="vWFA_dom_sf"/>
</dbReference>
<dbReference type="Proteomes" id="UP000244727">
    <property type="component" value="Chromosome"/>
</dbReference>
<dbReference type="KEGG" id="harc:HARCEL1_02620"/>
<dbReference type="InterPro" id="IPR059100">
    <property type="entry name" value="TSP3_bac"/>
</dbReference>
<dbReference type="SUPFAM" id="SSF53300">
    <property type="entry name" value="vWA-like"/>
    <property type="match status" value="1"/>
</dbReference>